<evidence type="ECO:0000259" key="5">
    <source>
        <dbReference type="Pfam" id="PF05193"/>
    </source>
</evidence>
<dbReference type="Pfam" id="PF05193">
    <property type="entry name" value="Peptidase_M16_C"/>
    <property type="match status" value="1"/>
</dbReference>
<name>A0A5S6R041_TRIMR</name>
<sequence length="542" mass="59587">MPSGMVLSKVLRRRCGPALSRFSSGTKRNGKPFSSAVASPASEQPSHINSLPAACRVPFGHPLPDLPTVRFSKKPPEIELYKTNVSRLDSGLTVASEPMFGEFCTIGAVIDAGSRYEAVFSKGISHFLEKLAFTPSKKFRNSDEITQIMERNGAIVDCQHTKDSLIYASSCRASSAEAVLELIAESLFQPNFGEAEIATAREVVRSNVEAISMKPEPEELLNDLIHAAAYRDNTLGLPKYCQPENVDSIDKDALFSFMRTYYTPDRIVIGGVGVPHETLVNASNVLFHRATPVWASGKKIQVDKSVAQYTGGEIRIEKDLSNVGMAISPFPELGHFVIGLESCKFTDEDFVPFCVLNSVMGGGGSFSAGGPGKGMYTRLYMNVLNRYHWIYNATSVNLGYSDSGIFFVRASSHPDNLGDLVSVICSELLEMNRGLENDELERAKTQLKSSLLMNLEQRPVRFEDLTRQILGQGERKSPLEYVDAIGKVQPGDIDRVVNRLLGTKVSVVGYGTLKTLPSCDKIDRAIAKRDLSLLKSPKYYFL</sequence>
<dbReference type="STRING" id="70415.A0A5S6R041"/>
<dbReference type="GO" id="GO:0005739">
    <property type="term" value="C:mitochondrion"/>
    <property type="evidence" value="ECO:0007669"/>
    <property type="project" value="TreeGrafter"/>
</dbReference>
<reference evidence="7" key="1">
    <citation type="submission" date="2019-12" db="UniProtKB">
        <authorList>
            <consortium name="WormBaseParasite"/>
        </authorList>
    </citation>
    <scope>IDENTIFICATION</scope>
</reference>
<evidence type="ECO:0000313" key="7">
    <source>
        <dbReference type="WBParaSite" id="TMUE_3000012532.1"/>
    </source>
</evidence>
<comment type="similarity">
    <text evidence="2">Belongs to the peptidase M16 family.</text>
</comment>
<dbReference type="GO" id="GO:0046872">
    <property type="term" value="F:metal ion binding"/>
    <property type="evidence" value="ECO:0007669"/>
    <property type="project" value="InterPro"/>
</dbReference>
<dbReference type="InterPro" id="IPR050361">
    <property type="entry name" value="MPP/UQCRC_Complex"/>
</dbReference>
<keyword evidence="6" id="KW-1185">Reference proteome</keyword>
<dbReference type="GO" id="GO:0006627">
    <property type="term" value="P:protein processing involved in protein targeting to mitochondrion"/>
    <property type="evidence" value="ECO:0007669"/>
    <property type="project" value="TreeGrafter"/>
</dbReference>
<evidence type="ECO:0000313" key="6">
    <source>
        <dbReference type="Proteomes" id="UP000046395"/>
    </source>
</evidence>
<feature type="domain" description="Peptidase M16 C-terminal" evidence="5">
    <location>
        <begin position="248"/>
        <end position="447"/>
    </location>
</feature>
<dbReference type="Pfam" id="PF00675">
    <property type="entry name" value="Peptidase_M16"/>
    <property type="match status" value="1"/>
</dbReference>
<dbReference type="InterPro" id="IPR011249">
    <property type="entry name" value="Metalloenz_LuxS/M16"/>
</dbReference>
<evidence type="ECO:0000256" key="3">
    <source>
        <dbReference type="SAM" id="MobiDB-lite"/>
    </source>
</evidence>
<dbReference type="InterPro" id="IPR011765">
    <property type="entry name" value="Pept_M16_N"/>
</dbReference>
<protein>
    <submittedName>
        <fullName evidence="7">Uncharacterized protein</fullName>
    </submittedName>
</protein>
<evidence type="ECO:0000259" key="4">
    <source>
        <dbReference type="Pfam" id="PF00675"/>
    </source>
</evidence>
<dbReference type="WBParaSite" id="TMUE_3000012532.1">
    <property type="protein sequence ID" value="TMUE_3000012532.1"/>
    <property type="gene ID" value="WBGene00288463"/>
</dbReference>
<evidence type="ECO:0000256" key="1">
    <source>
        <dbReference type="ARBA" id="ARBA00002123"/>
    </source>
</evidence>
<proteinExistence type="inferred from homology"/>
<dbReference type="InterPro" id="IPR007863">
    <property type="entry name" value="Peptidase_M16_C"/>
</dbReference>
<dbReference type="PANTHER" id="PTHR11851:SF49">
    <property type="entry name" value="MITOCHONDRIAL-PROCESSING PEPTIDASE SUBUNIT ALPHA"/>
    <property type="match status" value="1"/>
</dbReference>
<dbReference type="Proteomes" id="UP000046395">
    <property type="component" value="Unassembled WGS sequence"/>
</dbReference>
<feature type="domain" description="Peptidase M16 N-terminal" evidence="4">
    <location>
        <begin position="94"/>
        <end position="241"/>
    </location>
</feature>
<dbReference type="AlphaFoldDB" id="A0A5S6R041"/>
<organism evidence="6 7">
    <name type="scientific">Trichuris muris</name>
    <name type="common">Mouse whipworm</name>
    <dbReference type="NCBI Taxonomy" id="70415"/>
    <lineage>
        <taxon>Eukaryota</taxon>
        <taxon>Metazoa</taxon>
        <taxon>Ecdysozoa</taxon>
        <taxon>Nematoda</taxon>
        <taxon>Enoplea</taxon>
        <taxon>Dorylaimia</taxon>
        <taxon>Trichinellida</taxon>
        <taxon>Trichuridae</taxon>
        <taxon>Trichuris</taxon>
    </lineage>
</organism>
<feature type="region of interest" description="Disordered" evidence="3">
    <location>
        <begin position="19"/>
        <end position="47"/>
    </location>
</feature>
<evidence type="ECO:0000256" key="2">
    <source>
        <dbReference type="ARBA" id="ARBA00007261"/>
    </source>
</evidence>
<dbReference type="SUPFAM" id="SSF63411">
    <property type="entry name" value="LuxS/MPP-like metallohydrolase"/>
    <property type="match status" value="2"/>
</dbReference>
<accession>A0A5S6R041</accession>
<dbReference type="PANTHER" id="PTHR11851">
    <property type="entry name" value="METALLOPROTEASE"/>
    <property type="match status" value="1"/>
</dbReference>
<dbReference type="Gene3D" id="3.30.830.10">
    <property type="entry name" value="Metalloenzyme, LuxS/M16 peptidase-like"/>
    <property type="match status" value="2"/>
</dbReference>
<comment type="function">
    <text evidence="1">Substrate recognition and binding subunit of the essential mitochondrial processing protease (MPP), which cleaves the mitochondrial sequence off newly imported precursors proteins.</text>
</comment>